<feature type="transmembrane region" description="Helical" evidence="7">
    <location>
        <begin position="235"/>
        <end position="259"/>
    </location>
</feature>
<evidence type="ECO:0000256" key="6">
    <source>
        <dbReference type="SAM" id="MobiDB-lite"/>
    </source>
</evidence>
<comment type="subcellular location">
    <subcellularLocation>
        <location evidence="1">Cell membrane</location>
        <topology evidence="1">Multi-pass membrane protein</topology>
    </subcellularLocation>
</comment>
<feature type="transmembrane region" description="Helical" evidence="7">
    <location>
        <begin position="199"/>
        <end position="223"/>
    </location>
</feature>
<dbReference type="NCBIfam" id="TIGR00765">
    <property type="entry name" value="yihY_not_rbn"/>
    <property type="match status" value="1"/>
</dbReference>
<reference evidence="8 9" key="1">
    <citation type="submission" date="2018-12" db="EMBL/GenBank/DDBJ databases">
        <title>Sphingomonas sp. HMF7854 Genome sequencing and assembly.</title>
        <authorList>
            <person name="Cha I."/>
            <person name="Kang H."/>
            <person name="Kim H."/>
            <person name="Kang J."/>
            <person name="Joh K."/>
        </authorList>
    </citation>
    <scope>NUCLEOTIDE SEQUENCE [LARGE SCALE GENOMIC DNA]</scope>
    <source>
        <strain evidence="8 9">HMF7854</strain>
    </source>
</reference>
<keyword evidence="2" id="KW-1003">Cell membrane</keyword>
<feature type="transmembrane region" description="Helical" evidence="7">
    <location>
        <begin position="271"/>
        <end position="293"/>
    </location>
</feature>
<dbReference type="PANTHER" id="PTHR30213:SF0">
    <property type="entry name" value="UPF0761 MEMBRANE PROTEIN YIHY"/>
    <property type="match status" value="1"/>
</dbReference>
<feature type="transmembrane region" description="Helical" evidence="7">
    <location>
        <begin position="51"/>
        <end position="80"/>
    </location>
</feature>
<evidence type="ECO:0000313" key="9">
    <source>
        <dbReference type="Proteomes" id="UP000274661"/>
    </source>
</evidence>
<evidence type="ECO:0000256" key="4">
    <source>
        <dbReference type="ARBA" id="ARBA00022989"/>
    </source>
</evidence>
<evidence type="ECO:0000256" key="2">
    <source>
        <dbReference type="ARBA" id="ARBA00022475"/>
    </source>
</evidence>
<keyword evidence="5 7" id="KW-0472">Membrane</keyword>
<feature type="transmembrane region" description="Helical" evidence="7">
    <location>
        <begin position="166"/>
        <end position="193"/>
    </location>
</feature>
<evidence type="ECO:0000256" key="7">
    <source>
        <dbReference type="SAM" id="Phobius"/>
    </source>
</evidence>
<feature type="region of interest" description="Disordered" evidence="6">
    <location>
        <begin position="1"/>
        <end position="23"/>
    </location>
</feature>
<evidence type="ECO:0000313" key="8">
    <source>
        <dbReference type="EMBL" id="RST31288.1"/>
    </source>
</evidence>
<keyword evidence="3 7" id="KW-0812">Transmembrane</keyword>
<evidence type="ECO:0000256" key="3">
    <source>
        <dbReference type="ARBA" id="ARBA00022692"/>
    </source>
</evidence>
<feature type="compositionally biased region" description="Low complexity" evidence="6">
    <location>
        <begin position="319"/>
        <end position="332"/>
    </location>
</feature>
<evidence type="ECO:0000256" key="5">
    <source>
        <dbReference type="ARBA" id="ARBA00023136"/>
    </source>
</evidence>
<dbReference type="AlphaFoldDB" id="A0A3R9WQX5"/>
<dbReference type="InterPro" id="IPR017039">
    <property type="entry name" value="Virul_fac_BrkB"/>
</dbReference>
<accession>A0A3R9WQX5</accession>
<comment type="caution">
    <text evidence="8">The sequence shown here is derived from an EMBL/GenBank/DDBJ whole genome shotgun (WGS) entry which is preliminary data.</text>
</comment>
<feature type="region of interest" description="Disordered" evidence="6">
    <location>
        <begin position="302"/>
        <end position="353"/>
    </location>
</feature>
<gene>
    <name evidence="8" type="ORF">HMF7854_10915</name>
</gene>
<dbReference type="RefSeq" id="WP_126719115.1">
    <property type="nucleotide sequence ID" value="NZ_RWJF01000001.1"/>
</dbReference>
<dbReference type="OrthoDB" id="9781030at2"/>
<dbReference type="PANTHER" id="PTHR30213">
    <property type="entry name" value="INNER MEMBRANE PROTEIN YHJD"/>
    <property type="match status" value="1"/>
</dbReference>
<dbReference type="GO" id="GO:0005886">
    <property type="term" value="C:plasma membrane"/>
    <property type="evidence" value="ECO:0007669"/>
    <property type="project" value="UniProtKB-SubCell"/>
</dbReference>
<dbReference type="Proteomes" id="UP000274661">
    <property type="component" value="Unassembled WGS sequence"/>
</dbReference>
<organism evidence="8 9">
    <name type="scientific">Sphingomonas ginkgonis</name>
    <dbReference type="NCBI Taxonomy" id="2315330"/>
    <lineage>
        <taxon>Bacteria</taxon>
        <taxon>Pseudomonadati</taxon>
        <taxon>Pseudomonadota</taxon>
        <taxon>Alphaproteobacteria</taxon>
        <taxon>Sphingomonadales</taxon>
        <taxon>Sphingomonadaceae</taxon>
        <taxon>Sphingomonas</taxon>
    </lineage>
</organism>
<feature type="transmembrane region" description="Helical" evidence="7">
    <location>
        <begin position="122"/>
        <end position="146"/>
    </location>
</feature>
<keyword evidence="4 7" id="KW-1133">Transmembrane helix</keyword>
<dbReference type="Pfam" id="PF03631">
    <property type="entry name" value="Virul_fac_BrkB"/>
    <property type="match status" value="1"/>
</dbReference>
<sequence length="432" mass="45344">MTAAATVLPEDGGAAPRAGRGRSARQFWEIPKTGWRDIAVRTWQETNEDNISLLAAGVAFYSFLAFVPMLAAIVLIYGIVAAPADVASRLETLTRILPTDAAKIVADQMKSMTETPVTRTTIGLVIAILLAIYGAMRGATSVIGALNVTYDERETRNFLRTTGLSFAFTIGAVLVAIVAMLAISAMSLIGTVIHLPAFAAPLVTGGLWIGTALVASGLVAVIYRYGPDRQDARWTWLTPGAVFASVVALLATFLFGLYVSHFAGYNATYGALGAVVSFLMWLYVTAFVVLLGAELNAEIERQTAKDTTTGPDTPMGKRGASMADTTATGADTPPRIDKPNDAQGTNGRRAPCKSSLAASVTAGIAASRISRHVGDVPVGVVPMTLIATGLTLIGQRGSATRGLLCLAGGGLLTWRAHVRAADTEFTTKALLR</sequence>
<proteinExistence type="predicted"/>
<protein>
    <submittedName>
        <fullName evidence="8">YihY/virulence factor BrkB family protein</fullName>
    </submittedName>
</protein>
<name>A0A3R9WQX5_9SPHN</name>
<evidence type="ECO:0000256" key="1">
    <source>
        <dbReference type="ARBA" id="ARBA00004651"/>
    </source>
</evidence>
<keyword evidence="9" id="KW-1185">Reference proteome</keyword>
<dbReference type="EMBL" id="RWJF01000001">
    <property type="protein sequence ID" value="RST31288.1"/>
    <property type="molecule type" value="Genomic_DNA"/>
</dbReference>